<sequence>ELIVTRAPKHGYAHNAHTNLLLGTLLKERRVPNQMSVPRKEQSDEEDSLMSEGKKSTQSDECAPEGAGIDREECDLSDLIMPMIWCDNCKICPIVGKRYKCKDCWEKRDFYSEGTIGYELCEECYNTPAKHSNLVNQHHTQGHTFELIANP</sequence>
<dbReference type="GO" id="GO:0043161">
    <property type="term" value="P:proteasome-mediated ubiquitin-dependent protein catabolic process"/>
    <property type="evidence" value="ECO:0007669"/>
    <property type="project" value="TreeGrafter"/>
</dbReference>
<evidence type="ECO:0000313" key="7">
    <source>
        <dbReference type="EMBL" id="KAF5187868.1"/>
    </source>
</evidence>
<protein>
    <recommendedName>
        <fullName evidence="6">ZZ-type domain-containing protein</fullName>
    </recommendedName>
</protein>
<gene>
    <name evidence="7" type="ORF">FRX31_022545</name>
</gene>
<comment type="caution">
    <text evidence="7">The sequence shown here is derived from an EMBL/GenBank/DDBJ whole genome shotgun (WGS) entry which is preliminary data.</text>
</comment>
<dbReference type="PANTHER" id="PTHR15898:SF13">
    <property type="entry name" value="BIFUNCTIONAL APOPTOSIS REGULATOR"/>
    <property type="match status" value="1"/>
</dbReference>
<proteinExistence type="predicted"/>
<dbReference type="Proteomes" id="UP000554482">
    <property type="component" value="Unassembled WGS sequence"/>
</dbReference>
<reference evidence="7 8" key="1">
    <citation type="submission" date="2020-06" db="EMBL/GenBank/DDBJ databases">
        <title>Transcriptomic and genomic resources for Thalictrum thalictroides and T. hernandezii: Facilitating candidate gene discovery in an emerging model plant lineage.</title>
        <authorList>
            <person name="Arias T."/>
            <person name="Riano-Pachon D.M."/>
            <person name="Di Stilio V.S."/>
        </authorList>
    </citation>
    <scope>NUCLEOTIDE SEQUENCE [LARGE SCALE GENOMIC DNA]</scope>
    <source>
        <strain evidence="8">cv. WT478/WT964</strain>
        <tissue evidence="7">Leaves</tissue>
    </source>
</reference>
<accession>A0A7J6VTF5</accession>
<dbReference type="InterPro" id="IPR043145">
    <property type="entry name" value="Znf_ZZ_sf"/>
</dbReference>
<dbReference type="EMBL" id="JABWDY010027456">
    <property type="protein sequence ID" value="KAF5187868.1"/>
    <property type="molecule type" value="Genomic_DNA"/>
</dbReference>
<organism evidence="7 8">
    <name type="scientific">Thalictrum thalictroides</name>
    <name type="common">Rue-anemone</name>
    <name type="synonym">Anemone thalictroides</name>
    <dbReference type="NCBI Taxonomy" id="46969"/>
    <lineage>
        <taxon>Eukaryota</taxon>
        <taxon>Viridiplantae</taxon>
        <taxon>Streptophyta</taxon>
        <taxon>Embryophyta</taxon>
        <taxon>Tracheophyta</taxon>
        <taxon>Spermatophyta</taxon>
        <taxon>Magnoliopsida</taxon>
        <taxon>Ranunculales</taxon>
        <taxon>Ranunculaceae</taxon>
        <taxon>Thalictroideae</taxon>
        <taxon>Thalictrum</taxon>
    </lineage>
</organism>
<dbReference type="Gene3D" id="3.30.60.90">
    <property type="match status" value="1"/>
</dbReference>
<evidence type="ECO:0000256" key="2">
    <source>
        <dbReference type="ARBA" id="ARBA00022771"/>
    </source>
</evidence>
<evidence type="ECO:0000256" key="5">
    <source>
        <dbReference type="SAM" id="MobiDB-lite"/>
    </source>
</evidence>
<keyword evidence="8" id="KW-1185">Reference proteome</keyword>
<dbReference type="GO" id="GO:0008270">
    <property type="term" value="F:zinc ion binding"/>
    <property type="evidence" value="ECO:0007669"/>
    <property type="project" value="UniProtKB-KW"/>
</dbReference>
<evidence type="ECO:0000313" key="8">
    <source>
        <dbReference type="Proteomes" id="UP000554482"/>
    </source>
</evidence>
<keyword evidence="2 4" id="KW-0863">Zinc-finger</keyword>
<feature type="domain" description="ZZ-type" evidence="6">
    <location>
        <begin position="81"/>
        <end position="151"/>
    </location>
</feature>
<feature type="region of interest" description="Disordered" evidence="5">
    <location>
        <begin position="32"/>
        <end position="67"/>
    </location>
</feature>
<dbReference type="SUPFAM" id="SSF57850">
    <property type="entry name" value="RING/U-box"/>
    <property type="match status" value="1"/>
</dbReference>
<keyword evidence="3" id="KW-0862">Zinc</keyword>
<evidence type="ECO:0000259" key="6">
    <source>
        <dbReference type="PROSITE" id="PS50135"/>
    </source>
</evidence>
<dbReference type="PROSITE" id="PS50135">
    <property type="entry name" value="ZF_ZZ_2"/>
    <property type="match status" value="1"/>
</dbReference>
<dbReference type="OrthoDB" id="1740179at2759"/>
<evidence type="ECO:0000256" key="3">
    <source>
        <dbReference type="ARBA" id="ARBA00022833"/>
    </source>
</evidence>
<name>A0A7J6VTF5_THATH</name>
<dbReference type="GO" id="GO:0061630">
    <property type="term" value="F:ubiquitin protein ligase activity"/>
    <property type="evidence" value="ECO:0007669"/>
    <property type="project" value="TreeGrafter"/>
</dbReference>
<dbReference type="PANTHER" id="PTHR15898">
    <property type="entry name" value="BIFUNCTIONAL APOPTOSIS REGULATOR"/>
    <property type="match status" value="1"/>
</dbReference>
<keyword evidence="1" id="KW-0479">Metal-binding</keyword>
<evidence type="ECO:0000256" key="1">
    <source>
        <dbReference type="ARBA" id="ARBA00022723"/>
    </source>
</evidence>
<evidence type="ECO:0000256" key="4">
    <source>
        <dbReference type="PROSITE-ProRule" id="PRU00228"/>
    </source>
</evidence>
<feature type="non-terminal residue" evidence="7">
    <location>
        <position position="1"/>
    </location>
</feature>
<dbReference type="AlphaFoldDB" id="A0A7J6VTF5"/>
<dbReference type="InterPro" id="IPR000433">
    <property type="entry name" value="Znf_ZZ"/>
</dbReference>